<dbReference type="SUPFAM" id="SSF55666">
    <property type="entry name" value="Ribonuclease PH domain 2-like"/>
    <property type="match status" value="1"/>
</dbReference>
<dbReference type="GO" id="GO:0071028">
    <property type="term" value="P:nuclear mRNA surveillance"/>
    <property type="evidence" value="ECO:0007669"/>
    <property type="project" value="TreeGrafter"/>
</dbReference>
<evidence type="ECO:0000313" key="7">
    <source>
        <dbReference type="Proteomes" id="UP000887574"/>
    </source>
</evidence>
<dbReference type="PANTHER" id="PTHR11953">
    <property type="entry name" value="EXOSOME COMPLEX COMPONENT"/>
    <property type="match status" value="1"/>
</dbReference>
<dbReference type="GO" id="GO:0003723">
    <property type="term" value="F:RNA binding"/>
    <property type="evidence" value="ECO:0007669"/>
    <property type="project" value="TreeGrafter"/>
</dbReference>
<comment type="subcellular location">
    <subcellularLocation>
        <location evidence="1">Nucleus</location>
    </subcellularLocation>
</comment>
<dbReference type="GO" id="GO:0005730">
    <property type="term" value="C:nucleolus"/>
    <property type="evidence" value="ECO:0007669"/>
    <property type="project" value="TreeGrafter"/>
</dbReference>
<dbReference type="Pfam" id="PF01138">
    <property type="entry name" value="RNase_PH"/>
    <property type="match status" value="1"/>
</dbReference>
<name>A0A915DAA1_9BILA</name>
<feature type="domain" description="Exoribonuclease phosphorolytic" evidence="6">
    <location>
        <begin position="8"/>
        <end position="134"/>
    </location>
</feature>
<dbReference type="GO" id="GO:0006364">
    <property type="term" value="P:rRNA processing"/>
    <property type="evidence" value="ECO:0007669"/>
    <property type="project" value="UniProtKB-KW"/>
</dbReference>
<dbReference type="Proteomes" id="UP000887574">
    <property type="component" value="Unplaced"/>
</dbReference>
<dbReference type="WBParaSite" id="jg17057">
    <property type="protein sequence ID" value="jg17057"/>
    <property type="gene ID" value="jg17057"/>
</dbReference>
<dbReference type="InterPro" id="IPR036345">
    <property type="entry name" value="ExoRNase_PH_dom2_sf"/>
</dbReference>
<evidence type="ECO:0000259" key="6">
    <source>
        <dbReference type="Pfam" id="PF01138"/>
    </source>
</evidence>
<dbReference type="SUPFAM" id="SSF54211">
    <property type="entry name" value="Ribosomal protein S5 domain 2-like"/>
    <property type="match status" value="1"/>
</dbReference>
<dbReference type="InterPro" id="IPR050080">
    <property type="entry name" value="RNase_PH"/>
</dbReference>
<comment type="similarity">
    <text evidence="2">Belongs to the RNase PH family.</text>
</comment>
<evidence type="ECO:0000256" key="3">
    <source>
        <dbReference type="ARBA" id="ARBA00022552"/>
    </source>
</evidence>
<dbReference type="InterPro" id="IPR027408">
    <property type="entry name" value="PNPase/RNase_PH_dom_sf"/>
</dbReference>
<evidence type="ECO:0000313" key="8">
    <source>
        <dbReference type="WBParaSite" id="jg17057"/>
    </source>
</evidence>
<proteinExistence type="inferred from homology"/>
<keyword evidence="5" id="KW-0539">Nucleus</keyword>
<evidence type="ECO:0000256" key="2">
    <source>
        <dbReference type="ARBA" id="ARBA00006678"/>
    </source>
</evidence>
<reference evidence="8" key="1">
    <citation type="submission" date="2022-11" db="UniProtKB">
        <authorList>
            <consortium name="WormBaseParasite"/>
        </authorList>
    </citation>
    <scope>IDENTIFICATION</scope>
</reference>
<evidence type="ECO:0000256" key="4">
    <source>
        <dbReference type="ARBA" id="ARBA00022835"/>
    </source>
</evidence>
<protein>
    <submittedName>
        <fullName evidence="8">Exoribonuclease phosphorolytic domain-containing protein</fullName>
    </submittedName>
</protein>
<evidence type="ECO:0000256" key="5">
    <source>
        <dbReference type="ARBA" id="ARBA00023242"/>
    </source>
</evidence>
<organism evidence="7 8">
    <name type="scientific">Ditylenchus dipsaci</name>
    <dbReference type="NCBI Taxonomy" id="166011"/>
    <lineage>
        <taxon>Eukaryota</taxon>
        <taxon>Metazoa</taxon>
        <taxon>Ecdysozoa</taxon>
        <taxon>Nematoda</taxon>
        <taxon>Chromadorea</taxon>
        <taxon>Rhabditida</taxon>
        <taxon>Tylenchina</taxon>
        <taxon>Tylenchomorpha</taxon>
        <taxon>Sphaerularioidea</taxon>
        <taxon>Anguinidae</taxon>
        <taxon>Anguininae</taxon>
        <taxon>Ditylenchus</taxon>
    </lineage>
</organism>
<dbReference type="InterPro" id="IPR020568">
    <property type="entry name" value="Ribosomal_Su5_D2-typ_SF"/>
</dbReference>
<dbReference type="Gene3D" id="3.30.230.70">
    <property type="entry name" value="GHMP Kinase, N-terminal domain"/>
    <property type="match status" value="1"/>
</dbReference>
<dbReference type="GO" id="GO:0071051">
    <property type="term" value="P:poly(A)-dependent snoRNA 3'-end processing"/>
    <property type="evidence" value="ECO:0007669"/>
    <property type="project" value="TreeGrafter"/>
</dbReference>
<dbReference type="GO" id="GO:0000177">
    <property type="term" value="C:cytoplasmic exosome (RNase complex)"/>
    <property type="evidence" value="ECO:0007669"/>
    <property type="project" value="TreeGrafter"/>
</dbReference>
<keyword evidence="7" id="KW-1185">Reference proteome</keyword>
<dbReference type="GO" id="GO:0000176">
    <property type="term" value="C:nuclear exosome (RNase complex)"/>
    <property type="evidence" value="ECO:0007669"/>
    <property type="project" value="TreeGrafter"/>
</dbReference>
<keyword evidence="3" id="KW-0698">rRNA processing</keyword>
<evidence type="ECO:0000256" key="1">
    <source>
        <dbReference type="ARBA" id="ARBA00004123"/>
    </source>
</evidence>
<dbReference type="InterPro" id="IPR001247">
    <property type="entry name" value="ExoRNase_PH_dom1"/>
</dbReference>
<accession>A0A915DAA1</accession>
<sequence length="236" mass="25982">MSAKSASIKGRISFLKHPDGACEIEHGKSRIWCAINGPGDVQSSKRIFDRVNVMCDFNRLPFATDKIEISKSNNVASTSNIANKFIADVIESAIDTSAYPRTCLQVCSQEIKVDGLMDSLLINGLCLALLDCGVRLKHIFCAVAVCKCKRIAKEEEIFVVEPNQLDLVSAESVYTFVFKPSLTAAGGGDLMANDSSGSFSSEDYEKALKLAQSECLPIFDFYRRQIYEKFGHSLKN</sequence>
<dbReference type="GO" id="GO:0016075">
    <property type="term" value="P:rRNA catabolic process"/>
    <property type="evidence" value="ECO:0007669"/>
    <property type="project" value="TreeGrafter"/>
</dbReference>
<keyword evidence="4" id="KW-0271">Exosome</keyword>
<dbReference type="GO" id="GO:0034475">
    <property type="term" value="P:U4 snRNA 3'-end processing"/>
    <property type="evidence" value="ECO:0007669"/>
    <property type="project" value="TreeGrafter"/>
</dbReference>
<dbReference type="AlphaFoldDB" id="A0A915DAA1"/>
<dbReference type="PANTHER" id="PTHR11953:SF1">
    <property type="entry name" value="EXOSOME COMPLEX COMPONENT RRP46"/>
    <property type="match status" value="1"/>
</dbReference>